<dbReference type="RefSeq" id="WP_176464457.1">
    <property type="nucleotide sequence ID" value="NZ_JASHIF010000002.1"/>
</dbReference>
<name>A0ABT6Y346_9BACT</name>
<keyword evidence="1" id="KW-0812">Transmembrane</keyword>
<organism evidence="2 3">
    <name type="scientific">Flectobacillus roseus</name>
    <dbReference type="NCBI Taxonomy" id="502259"/>
    <lineage>
        <taxon>Bacteria</taxon>
        <taxon>Pseudomonadati</taxon>
        <taxon>Bacteroidota</taxon>
        <taxon>Cytophagia</taxon>
        <taxon>Cytophagales</taxon>
        <taxon>Flectobacillaceae</taxon>
        <taxon>Flectobacillus</taxon>
    </lineage>
</organism>
<gene>
    <name evidence="2" type="ORF">QM524_02115</name>
</gene>
<protein>
    <submittedName>
        <fullName evidence="2">Uncharacterized protein</fullName>
    </submittedName>
</protein>
<keyword evidence="3" id="KW-1185">Reference proteome</keyword>
<comment type="caution">
    <text evidence="2">The sequence shown here is derived from an EMBL/GenBank/DDBJ whole genome shotgun (WGS) entry which is preliminary data.</text>
</comment>
<reference evidence="2 3" key="1">
    <citation type="submission" date="2023-05" db="EMBL/GenBank/DDBJ databases">
        <title>Novel species of genus Flectobacillus isolated from stream in China.</title>
        <authorList>
            <person name="Lu H."/>
        </authorList>
    </citation>
    <scope>NUCLEOTIDE SEQUENCE [LARGE SCALE GENOMIC DNA]</scope>
    <source>
        <strain evidence="2 3">KCTC 42575</strain>
    </source>
</reference>
<keyword evidence="1" id="KW-0472">Membrane</keyword>
<dbReference type="EMBL" id="JASHIF010000002">
    <property type="protein sequence ID" value="MDI9857993.1"/>
    <property type="molecule type" value="Genomic_DNA"/>
</dbReference>
<evidence type="ECO:0000313" key="3">
    <source>
        <dbReference type="Proteomes" id="UP001236507"/>
    </source>
</evidence>
<evidence type="ECO:0000256" key="1">
    <source>
        <dbReference type="SAM" id="Phobius"/>
    </source>
</evidence>
<dbReference type="Proteomes" id="UP001236507">
    <property type="component" value="Unassembled WGS sequence"/>
</dbReference>
<keyword evidence="1" id="KW-1133">Transmembrane helix</keyword>
<sequence>MLLEIPFLGFIMHDFSDLAQGGFFLLSAVYVYWKIKNEKLKHQKIKEGEHLNEEPSDD</sequence>
<proteinExistence type="predicted"/>
<evidence type="ECO:0000313" key="2">
    <source>
        <dbReference type="EMBL" id="MDI9857993.1"/>
    </source>
</evidence>
<feature type="transmembrane region" description="Helical" evidence="1">
    <location>
        <begin position="18"/>
        <end position="35"/>
    </location>
</feature>
<accession>A0ABT6Y346</accession>